<dbReference type="OrthoDB" id="19849at2"/>
<evidence type="ECO:0000256" key="5">
    <source>
        <dbReference type="ARBA" id="ARBA00022729"/>
    </source>
</evidence>
<dbReference type="EMBL" id="MSCJ01000001">
    <property type="protein sequence ID" value="PQJ66423.1"/>
    <property type="molecule type" value="Genomic_DNA"/>
</dbReference>
<comment type="caution">
    <text evidence="9">The sequence shown here is derived from an EMBL/GenBank/DDBJ whole genome shotgun (WGS) entry which is preliminary data.</text>
</comment>
<evidence type="ECO:0000313" key="10">
    <source>
        <dbReference type="Proteomes" id="UP000238730"/>
    </source>
</evidence>
<dbReference type="AlphaFoldDB" id="A0A2S7VXC6"/>
<gene>
    <name evidence="9" type="ORF">BTO08_02780</name>
</gene>
<evidence type="ECO:0000256" key="2">
    <source>
        <dbReference type="ARBA" id="ARBA00008163"/>
    </source>
</evidence>
<dbReference type="SUPFAM" id="SSF56935">
    <property type="entry name" value="Porins"/>
    <property type="match status" value="1"/>
</dbReference>
<dbReference type="PANTHER" id="PTHR35093">
    <property type="entry name" value="OUTER MEMBRANE PROTEIN NMB0088-RELATED"/>
    <property type="match status" value="1"/>
</dbReference>
<keyword evidence="6" id="KW-0472">Membrane</keyword>
<dbReference type="GO" id="GO:0015483">
    <property type="term" value="F:long-chain fatty acid transporting porin activity"/>
    <property type="evidence" value="ECO:0007669"/>
    <property type="project" value="TreeGrafter"/>
</dbReference>
<dbReference type="PANTHER" id="PTHR35093:SF3">
    <property type="entry name" value="LONG-CHAIN FATTY ACID TRANSPORT PROTEIN"/>
    <property type="match status" value="1"/>
</dbReference>
<evidence type="ECO:0000256" key="7">
    <source>
        <dbReference type="ARBA" id="ARBA00023237"/>
    </source>
</evidence>
<protein>
    <submittedName>
        <fullName evidence="9">Long-chain fatty acid transporter</fullName>
    </submittedName>
</protein>
<accession>A0A2S7VXC6</accession>
<evidence type="ECO:0000256" key="1">
    <source>
        <dbReference type="ARBA" id="ARBA00004571"/>
    </source>
</evidence>
<dbReference type="InterPro" id="IPR005017">
    <property type="entry name" value="OMPP1/FadL/TodX"/>
</dbReference>
<evidence type="ECO:0000313" key="9">
    <source>
        <dbReference type="EMBL" id="PQJ66423.1"/>
    </source>
</evidence>
<keyword evidence="5 8" id="KW-0732">Signal</keyword>
<evidence type="ECO:0000256" key="6">
    <source>
        <dbReference type="ARBA" id="ARBA00023136"/>
    </source>
</evidence>
<sequence length="420" mass="45839">MSVKKRYLTIAVTTALLSTQAYSAGFQVSEQSATGLGRAFAGEAAIADNPGVLARNPASMTKFDKMAISAQGSLVLPNIDVTAHDAPTGEQTAEDVAPLAFVPSTYFVQPINDRLSWGMSLFSNYGVTTDYPDDFYDGTSAGKTSLLTVNLNPSVAYKLNDQWSIGVGVSAVYAQAELYRHYGKNALPFYPTIKPSDKTINMEGETWAFGWNIGTLFEIDENNRFGLAYRSQVDLDFDGDFTDYSGQVLGANRRGSTIDAKLAAPLPATAEFSGFHQLNNQLAVHYSIFWTQWSKFTELKATSSECNFGGQLPGVCLLKEEKYDDAFRWAIGSTYNLNPQVTLRAGFAYDEQGGKATLSIPDTDRFWYSAGASYKYNEQLSFDLGVSYVYGKDGTFTEAGDSFTATSDAFIGAAQVNYIF</sequence>
<evidence type="ECO:0000256" key="3">
    <source>
        <dbReference type="ARBA" id="ARBA00022452"/>
    </source>
</evidence>
<keyword evidence="7" id="KW-0998">Cell outer membrane</keyword>
<feature type="signal peptide" evidence="8">
    <location>
        <begin position="1"/>
        <end position="23"/>
    </location>
</feature>
<dbReference type="Proteomes" id="UP000238730">
    <property type="component" value="Unassembled WGS sequence"/>
</dbReference>
<feature type="chain" id="PRO_5015686255" evidence="8">
    <location>
        <begin position="24"/>
        <end position="420"/>
    </location>
</feature>
<proteinExistence type="inferred from homology"/>
<comment type="similarity">
    <text evidence="2">Belongs to the OmpP1/FadL family.</text>
</comment>
<dbReference type="RefSeq" id="WP_105059803.1">
    <property type="nucleotide sequence ID" value="NZ_MSCJ01000001.1"/>
</dbReference>
<dbReference type="GO" id="GO:0009279">
    <property type="term" value="C:cell outer membrane"/>
    <property type="evidence" value="ECO:0007669"/>
    <property type="project" value="UniProtKB-SubCell"/>
</dbReference>
<evidence type="ECO:0000256" key="8">
    <source>
        <dbReference type="SAM" id="SignalP"/>
    </source>
</evidence>
<dbReference type="Gene3D" id="2.40.160.60">
    <property type="entry name" value="Outer membrane protein transport protein (OMPP1/FadL/TodX)"/>
    <property type="match status" value="1"/>
</dbReference>
<evidence type="ECO:0000256" key="4">
    <source>
        <dbReference type="ARBA" id="ARBA00022692"/>
    </source>
</evidence>
<reference evidence="9 10" key="1">
    <citation type="submission" date="2016-12" db="EMBL/GenBank/DDBJ databases">
        <title>Diversity of luminous bacteria.</title>
        <authorList>
            <person name="Yoshizawa S."/>
            <person name="Kogure K."/>
        </authorList>
    </citation>
    <scope>NUCLEOTIDE SEQUENCE [LARGE SCALE GENOMIC DNA]</scope>
    <source>
        <strain evidence="9 10">LC1-200</strain>
    </source>
</reference>
<keyword evidence="4" id="KW-0812">Transmembrane</keyword>
<comment type="subcellular location">
    <subcellularLocation>
        <location evidence="1">Cell outer membrane</location>
        <topology evidence="1">Multi-pass membrane protein</topology>
    </subcellularLocation>
</comment>
<organism evidence="9 10">
    <name type="scientific">Photobacterium angustum</name>
    <dbReference type="NCBI Taxonomy" id="661"/>
    <lineage>
        <taxon>Bacteria</taxon>
        <taxon>Pseudomonadati</taxon>
        <taxon>Pseudomonadota</taxon>
        <taxon>Gammaproteobacteria</taxon>
        <taxon>Vibrionales</taxon>
        <taxon>Vibrionaceae</taxon>
        <taxon>Photobacterium</taxon>
    </lineage>
</organism>
<name>A0A2S7VXC6_PHOAN</name>
<keyword evidence="3" id="KW-1134">Transmembrane beta strand</keyword>
<dbReference type="Pfam" id="PF03349">
    <property type="entry name" value="Toluene_X"/>
    <property type="match status" value="1"/>
</dbReference>